<comment type="caution">
    <text evidence="1">The sequence shown here is derived from an EMBL/GenBank/DDBJ whole genome shotgun (WGS) entry which is preliminary data.</text>
</comment>
<proteinExistence type="predicted"/>
<reference evidence="1" key="1">
    <citation type="journal article" date="2015" name="Nature">
        <title>Complex archaea that bridge the gap between prokaryotes and eukaryotes.</title>
        <authorList>
            <person name="Spang A."/>
            <person name="Saw J.H."/>
            <person name="Jorgensen S.L."/>
            <person name="Zaremba-Niedzwiedzka K."/>
            <person name="Martijn J."/>
            <person name="Lind A.E."/>
            <person name="van Eijk R."/>
            <person name="Schleper C."/>
            <person name="Guy L."/>
            <person name="Ettema T.J."/>
        </authorList>
    </citation>
    <scope>NUCLEOTIDE SEQUENCE</scope>
</reference>
<sequence length="67" mass="7376">MEDTPCKYTQIESAQLAKPGDEEPDSQYLIKIQGLACYGNCSKNAEPCDENCQPEADVCWGNLQCMG</sequence>
<dbReference type="EMBL" id="LAZR01058082">
    <property type="protein sequence ID" value="KKK70666.1"/>
    <property type="molecule type" value="Genomic_DNA"/>
</dbReference>
<name>A0A0F9AEM2_9ZZZZ</name>
<dbReference type="AlphaFoldDB" id="A0A0F9AEM2"/>
<organism evidence="1">
    <name type="scientific">marine sediment metagenome</name>
    <dbReference type="NCBI Taxonomy" id="412755"/>
    <lineage>
        <taxon>unclassified sequences</taxon>
        <taxon>metagenomes</taxon>
        <taxon>ecological metagenomes</taxon>
    </lineage>
</organism>
<accession>A0A0F9AEM2</accession>
<protein>
    <submittedName>
        <fullName evidence="1">Uncharacterized protein</fullName>
    </submittedName>
</protein>
<evidence type="ECO:0000313" key="1">
    <source>
        <dbReference type="EMBL" id="KKK70666.1"/>
    </source>
</evidence>
<feature type="non-terminal residue" evidence="1">
    <location>
        <position position="67"/>
    </location>
</feature>
<gene>
    <name evidence="1" type="ORF">LCGC14_2921680</name>
</gene>